<sequence>MKLSSIQVAFEYIEKSDLDDATMRQHEDFVHLSIIRVGGTTLSPSACDKHRCMIQLHE</sequence>
<dbReference type="AlphaFoldDB" id="A0A0D0C4B5"/>
<gene>
    <name evidence="1" type="ORF">CY34DRAFT_797103</name>
</gene>
<proteinExistence type="predicted"/>
<evidence type="ECO:0000313" key="2">
    <source>
        <dbReference type="Proteomes" id="UP000054485"/>
    </source>
</evidence>
<protein>
    <submittedName>
        <fullName evidence="1">Uncharacterized protein</fullName>
    </submittedName>
</protein>
<reference evidence="1 2" key="1">
    <citation type="submission" date="2014-04" db="EMBL/GenBank/DDBJ databases">
        <authorList>
            <consortium name="DOE Joint Genome Institute"/>
            <person name="Kuo A."/>
            <person name="Ruytinx J."/>
            <person name="Rineau F."/>
            <person name="Colpaert J."/>
            <person name="Kohler A."/>
            <person name="Nagy L.G."/>
            <person name="Floudas D."/>
            <person name="Copeland A."/>
            <person name="Barry K.W."/>
            <person name="Cichocki N."/>
            <person name="Veneault-Fourrey C."/>
            <person name="LaButti K."/>
            <person name="Lindquist E.A."/>
            <person name="Lipzen A."/>
            <person name="Lundell T."/>
            <person name="Morin E."/>
            <person name="Murat C."/>
            <person name="Sun H."/>
            <person name="Tunlid A."/>
            <person name="Henrissat B."/>
            <person name="Grigoriev I.V."/>
            <person name="Hibbett D.S."/>
            <person name="Martin F."/>
            <person name="Nordberg H.P."/>
            <person name="Cantor M.N."/>
            <person name="Hua S.X."/>
        </authorList>
    </citation>
    <scope>NUCLEOTIDE SEQUENCE [LARGE SCALE GENOMIC DNA]</scope>
    <source>
        <strain evidence="1 2">UH-Slu-Lm8-n1</strain>
    </source>
</reference>
<accession>A0A0D0C4B5</accession>
<name>A0A0D0C4B5_9AGAM</name>
<dbReference type="EMBL" id="KN835132">
    <property type="protein sequence ID" value="KIK49653.1"/>
    <property type="molecule type" value="Genomic_DNA"/>
</dbReference>
<dbReference type="InParanoid" id="A0A0D0C4B5"/>
<dbReference type="HOGENOM" id="CLU_2980621_0_0_1"/>
<keyword evidence="2" id="KW-1185">Reference proteome</keyword>
<organism evidence="1 2">
    <name type="scientific">Suillus luteus UH-Slu-Lm8-n1</name>
    <dbReference type="NCBI Taxonomy" id="930992"/>
    <lineage>
        <taxon>Eukaryota</taxon>
        <taxon>Fungi</taxon>
        <taxon>Dikarya</taxon>
        <taxon>Basidiomycota</taxon>
        <taxon>Agaricomycotina</taxon>
        <taxon>Agaricomycetes</taxon>
        <taxon>Agaricomycetidae</taxon>
        <taxon>Boletales</taxon>
        <taxon>Suillineae</taxon>
        <taxon>Suillaceae</taxon>
        <taxon>Suillus</taxon>
    </lineage>
</organism>
<evidence type="ECO:0000313" key="1">
    <source>
        <dbReference type="EMBL" id="KIK49653.1"/>
    </source>
</evidence>
<dbReference type="Proteomes" id="UP000054485">
    <property type="component" value="Unassembled WGS sequence"/>
</dbReference>
<reference evidence="2" key="2">
    <citation type="submission" date="2015-01" db="EMBL/GenBank/DDBJ databases">
        <title>Evolutionary Origins and Diversification of the Mycorrhizal Mutualists.</title>
        <authorList>
            <consortium name="DOE Joint Genome Institute"/>
            <consortium name="Mycorrhizal Genomics Consortium"/>
            <person name="Kohler A."/>
            <person name="Kuo A."/>
            <person name="Nagy L.G."/>
            <person name="Floudas D."/>
            <person name="Copeland A."/>
            <person name="Barry K.W."/>
            <person name="Cichocki N."/>
            <person name="Veneault-Fourrey C."/>
            <person name="LaButti K."/>
            <person name="Lindquist E.A."/>
            <person name="Lipzen A."/>
            <person name="Lundell T."/>
            <person name="Morin E."/>
            <person name="Murat C."/>
            <person name="Riley R."/>
            <person name="Ohm R."/>
            <person name="Sun H."/>
            <person name="Tunlid A."/>
            <person name="Henrissat B."/>
            <person name="Grigoriev I.V."/>
            <person name="Hibbett D.S."/>
            <person name="Martin F."/>
        </authorList>
    </citation>
    <scope>NUCLEOTIDE SEQUENCE [LARGE SCALE GENOMIC DNA]</scope>
    <source>
        <strain evidence="2">UH-Slu-Lm8-n1</strain>
    </source>
</reference>